<name>A0A4P6UIR5_9BURK</name>
<gene>
    <name evidence="4" type="ORF">DW355_06040</name>
</gene>
<dbReference type="PANTHER" id="PTHR23416">
    <property type="entry name" value="SIALIC ACID SYNTHASE-RELATED"/>
    <property type="match status" value="1"/>
</dbReference>
<dbReference type="Pfam" id="PF00132">
    <property type="entry name" value="Hexapep"/>
    <property type="match status" value="1"/>
</dbReference>
<keyword evidence="1" id="KW-0808">Transferase</keyword>
<dbReference type="GO" id="GO:0016746">
    <property type="term" value="F:acyltransferase activity"/>
    <property type="evidence" value="ECO:0007669"/>
    <property type="project" value="UniProtKB-KW"/>
</dbReference>
<dbReference type="KEGG" id="hgr:DW355_06040"/>
<dbReference type="InterPro" id="IPR051159">
    <property type="entry name" value="Hexapeptide_acetyltransf"/>
</dbReference>
<protein>
    <recommendedName>
        <fullName evidence="6">Acyltransferase</fullName>
    </recommendedName>
</protein>
<evidence type="ECO:0000313" key="4">
    <source>
        <dbReference type="EMBL" id="QBK04406.1"/>
    </source>
</evidence>
<keyword evidence="2" id="KW-0677">Repeat</keyword>
<sequence length="224" mass="23713">MLSTIARQLEDLRSTCVGLWLRLNGVDMGPGCRFGRRVKVARGVVLGQGVSLQDGCEIHGRVRLGDRAVVQKCAEIAGHIDVGVETVIGSYAFVSTMPQAHIRIGARVLVNSFNVIGAGEQVVIEDDCIFAPYVQITDSTHRFEHIEDSPRHDAGTSSPVAIGRGSWLGSGVKVLMGVQVGDGVVVGAGAVVNKSLPAMSVAVGMPAVVVRMRTARDQKETETA</sequence>
<evidence type="ECO:0008006" key="6">
    <source>
        <dbReference type="Google" id="ProtNLM"/>
    </source>
</evidence>
<dbReference type="RefSeq" id="WP_131278467.1">
    <property type="nucleotide sequence ID" value="NZ_CP031395.1"/>
</dbReference>
<proteinExistence type="predicted"/>
<organism evidence="4 5">
    <name type="scientific">Hylemonella gracilis</name>
    <dbReference type="NCBI Taxonomy" id="80880"/>
    <lineage>
        <taxon>Bacteria</taxon>
        <taxon>Pseudomonadati</taxon>
        <taxon>Pseudomonadota</taxon>
        <taxon>Betaproteobacteria</taxon>
        <taxon>Burkholderiales</taxon>
        <taxon>Comamonadaceae</taxon>
        <taxon>Hylemonella</taxon>
    </lineage>
</organism>
<evidence type="ECO:0000256" key="2">
    <source>
        <dbReference type="ARBA" id="ARBA00022737"/>
    </source>
</evidence>
<dbReference type="Proteomes" id="UP000292939">
    <property type="component" value="Chromosome"/>
</dbReference>
<reference evidence="4 5" key="1">
    <citation type="submission" date="2018-07" db="EMBL/GenBank/DDBJ databases">
        <title>Exploring interactions and the metabolic potential of the ultra-small soil bacteria Hylemonella gracilis.</title>
        <authorList>
            <person name="Tyc O."/>
            <person name="Kulkarni P."/>
            <person name="Gawehns F."/>
            <person name="Hundscheid M."/>
            <person name="Zweers H."/>
            <person name="Garbeva P."/>
        </authorList>
    </citation>
    <scope>NUCLEOTIDE SEQUENCE [LARGE SCALE GENOMIC DNA]</scope>
    <source>
        <strain evidence="4 5">NS1</strain>
    </source>
</reference>
<dbReference type="Gene3D" id="2.160.10.10">
    <property type="entry name" value="Hexapeptide repeat proteins"/>
    <property type="match status" value="2"/>
</dbReference>
<keyword evidence="3" id="KW-0012">Acyltransferase</keyword>
<dbReference type="InterPro" id="IPR011004">
    <property type="entry name" value="Trimer_LpxA-like_sf"/>
</dbReference>
<accession>A0A4P6UIR5</accession>
<dbReference type="SUPFAM" id="SSF51161">
    <property type="entry name" value="Trimeric LpxA-like enzymes"/>
    <property type="match status" value="1"/>
</dbReference>
<dbReference type="AlphaFoldDB" id="A0A4P6UIR5"/>
<dbReference type="PROSITE" id="PS00101">
    <property type="entry name" value="HEXAPEP_TRANSFERASES"/>
    <property type="match status" value="1"/>
</dbReference>
<evidence type="ECO:0000313" key="5">
    <source>
        <dbReference type="Proteomes" id="UP000292939"/>
    </source>
</evidence>
<dbReference type="InterPro" id="IPR001451">
    <property type="entry name" value="Hexapep"/>
</dbReference>
<dbReference type="PANTHER" id="PTHR23416:SF78">
    <property type="entry name" value="LIPOPOLYSACCHARIDE BIOSYNTHESIS O-ACETYL TRANSFERASE WBBJ-RELATED"/>
    <property type="match status" value="1"/>
</dbReference>
<evidence type="ECO:0000256" key="3">
    <source>
        <dbReference type="ARBA" id="ARBA00023315"/>
    </source>
</evidence>
<dbReference type="InterPro" id="IPR018357">
    <property type="entry name" value="Hexapep_transf_CS"/>
</dbReference>
<dbReference type="EMBL" id="CP031395">
    <property type="protein sequence ID" value="QBK04406.1"/>
    <property type="molecule type" value="Genomic_DNA"/>
</dbReference>
<evidence type="ECO:0000256" key="1">
    <source>
        <dbReference type="ARBA" id="ARBA00022679"/>
    </source>
</evidence>
<dbReference type="OrthoDB" id="8612290at2"/>